<dbReference type="InterPro" id="IPR036396">
    <property type="entry name" value="Cyt_P450_sf"/>
</dbReference>
<dbReference type="InterPro" id="IPR017972">
    <property type="entry name" value="Cyt_P450_CS"/>
</dbReference>
<dbReference type="Gene3D" id="1.10.630.10">
    <property type="entry name" value="Cytochrome P450"/>
    <property type="match status" value="2"/>
</dbReference>
<dbReference type="SUPFAM" id="SSF48264">
    <property type="entry name" value="Cytochrome P450"/>
    <property type="match status" value="1"/>
</dbReference>
<comment type="cofactor">
    <cofactor evidence="1 8">
        <name>heme</name>
        <dbReference type="ChEBI" id="CHEBI:30413"/>
    </cofactor>
</comment>
<dbReference type="PRINTS" id="PR00385">
    <property type="entry name" value="P450"/>
</dbReference>
<proteinExistence type="inferred from homology"/>
<dbReference type="eggNOG" id="KOG0157">
    <property type="taxonomic scope" value="Eukaryota"/>
</dbReference>
<dbReference type="GO" id="GO:0016705">
    <property type="term" value="F:oxidoreductase activity, acting on paired donors, with incorporation or reduction of molecular oxygen"/>
    <property type="evidence" value="ECO:0007669"/>
    <property type="project" value="InterPro"/>
</dbReference>
<feature type="binding site" description="axial binding residue" evidence="8">
    <location>
        <position position="322"/>
    </location>
    <ligand>
        <name>heme</name>
        <dbReference type="ChEBI" id="CHEBI:30413"/>
    </ligand>
    <ligandPart>
        <name>Fe</name>
        <dbReference type="ChEBI" id="CHEBI:18248"/>
    </ligandPart>
</feature>
<dbReference type="InterPro" id="IPR050196">
    <property type="entry name" value="Cytochrome_P450_Monoox"/>
</dbReference>
<evidence type="ECO:0000256" key="2">
    <source>
        <dbReference type="ARBA" id="ARBA00010617"/>
    </source>
</evidence>
<dbReference type="InterPro" id="IPR002401">
    <property type="entry name" value="Cyt_P450_E_grp-I"/>
</dbReference>
<evidence type="ECO:0000313" key="10">
    <source>
        <dbReference type="EnsemblMetazoa" id="MDOA000661-PB"/>
    </source>
</evidence>
<keyword evidence="3 8" id="KW-0349">Heme</keyword>
<dbReference type="PROSITE" id="PS00086">
    <property type="entry name" value="CYTOCHROME_P450"/>
    <property type="match status" value="1"/>
</dbReference>
<reference evidence="10" key="1">
    <citation type="submission" date="2020-05" db="UniProtKB">
        <authorList>
            <consortium name="EnsemblMetazoa"/>
        </authorList>
    </citation>
    <scope>IDENTIFICATION</scope>
    <source>
        <strain evidence="10">Aabys</strain>
    </source>
</reference>
<dbReference type="GO" id="GO:0020037">
    <property type="term" value="F:heme binding"/>
    <property type="evidence" value="ECO:0007669"/>
    <property type="project" value="InterPro"/>
</dbReference>
<evidence type="ECO:0000256" key="9">
    <source>
        <dbReference type="RuleBase" id="RU000461"/>
    </source>
</evidence>
<dbReference type="InterPro" id="IPR001128">
    <property type="entry name" value="Cyt_P450"/>
</dbReference>
<organism evidence="10">
    <name type="scientific">Musca domestica</name>
    <name type="common">House fly</name>
    <dbReference type="NCBI Taxonomy" id="7370"/>
    <lineage>
        <taxon>Eukaryota</taxon>
        <taxon>Metazoa</taxon>
        <taxon>Ecdysozoa</taxon>
        <taxon>Arthropoda</taxon>
        <taxon>Hexapoda</taxon>
        <taxon>Insecta</taxon>
        <taxon>Pterygota</taxon>
        <taxon>Neoptera</taxon>
        <taxon>Endopterygota</taxon>
        <taxon>Diptera</taxon>
        <taxon>Brachycera</taxon>
        <taxon>Muscomorpha</taxon>
        <taxon>Muscoidea</taxon>
        <taxon>Muscidae</taxon>
        <taxon>Musca</taxon>
    </lineage>
</organism>
<dbReference type="PANTHER" id="PTHR24291">
    <property type="entry name" value="CYTOCHROME P450 FAMILY 4"/>
    <property type="match status" value="1"/>
</dbReference>
<evidence type="ECO:0000256" key="4">
    <source>
        <dbReference type="ARBA" id="ARBA00022723"/>
    </source>
</evidence>
<evidence type="ECO:0000256" key="5">
    <source>
        <dbReference type="ARBA" id="ARBA00023002"/>
    </source>
</evidence>
<dbReference type="AlphaFoldDB" id="A0A1I8M2T2"/>
<name>A0A1I8M2T2_MUSDO</name>
<dbReference type="Pfam" id="PF00067">
    <property type="entry name" value="p450"/>
    <property type="match status" value="1"/>
</dbReference>
<dbReference type="EnsemblMetazoa" id="MDOA000661-RB">
    <property type="protein sequence ID" value="MDOA000661-PB"/>
    <property type="gene ID" value="MDOA000661"/>
</dbReference>
<comment type="similarity">
    <text evidence="2 9">Belongs to the cytochrome P450 family.</text>
</comment>
<evidence type="ECO:0000256" key="6">
    <source>
        <dbReference type="ARBA" id="ARBA00023004"/>
    </source>
</evidence>
<dbReference type="VEuPathDB" id="VectorBase:MDOMA2_018215"/>
<dbReference type="VEuPathDB" id="VectorBase:MDOMA2_014487"/>
<evidence type="ECO:0000256" key="8">
    <source>
        <dbReference type="PIRSR" id="PIRSR602401-1"/>
    </source>
</evidence>
<evidence type="ECO:0000256" key="7">
    <source>
        <dbReference type="ARBA" id="ARBA00023033"/>
    </source>
</evidence>
<evidence type="ECO:0000256" key="1">
    <source>
        <dbReference type="ARBA" id="ARBA00001971"/>
    </source>
</evidence>
<dbReference type="PANTHER" id="PTHR24291:SF203">
    <property type="entry name" value="CYTOCHROME P450 4D1-RELATED"/>
    <property type="match status" value="1"/>
</dbReference>
<sequence>MILLALLAILAYNEIKTAKIRKQVKHTAGEPTLPILGNLHQLGRKPTVTTNYLFDLFYKYNFGNLCIWLGYHLQYLVVDTKDVEFILSTNPLVNKSDIYKLLHPWLGEGLITSSGAKWQKHRKMITPSFNFNILNSIQDVMKTNSEKFIGKLREISRGDNIFDLQEVVNNLTLDVICETAMGVSINALDNPHSDFVLAGHDTTTSSITFAIYLLSRHVDIQQKVLEEQCRIMAGNLKGNATLQDLNEMKYLDCVIKESMRIYPPVLFFGRNVEKEYNMTMNYNEAIYPDPYRFDPQRFDADQRMTTQNPFEYVPFGGGQRNCIGQKFAMLEVKTVISKIVRNFQILAPEDGLESKDGYISTLYGPQRARAPKPDKYVPTLLHAITLRAESGLHLRLRERK</sequence>
<keyword evidence="4 8" id="KW-0479">Metal-binding</keyword>
<dbReference type="VEuPathDB" id="VectorBase:MDOA000661"/>
<keyword evidence="5 9" id="KW-0560">Oxidoreductase</keyword>
<keyword evidence="6 8" id="KW-0408">Iron</keyword>
<dbReference type="PRINTS" id="PR00463">
    <property type="entry name" value="EP450I"/>
</dbReference>
<protein>
    <submittedName>
        <fullName evidence="10">Uncharacterized protein</fullName>
    </submittedName>
</protein>
<accession>A0A1I8M2T2</accession>
<evidence type="ECO:0000256" key="3">
    <source>
        <dbReference type="ARBA" id="ARBA00022617"/>
    </source>
</evidence>
<keyword evidence="7 9" id="KW-0503">Monooxygenase</keyword>
<dbReference type="GO" id="GO:0005506">
    <property type="term" value="F:iron ion binding"/>
    <property type="evidence" value="ECO:0007669"/>
    <property type="project" value="InterPro"/>
</dbReference>
<dbReference type="GO" id="GO:0004497">
    <property type="term" value="F:monooxygenase activity"/>
    <property type="evidence" value="ECO:0007669"/>
    <property type="project" value="UniProtKB-KW"/>
</dbReference>